<evidence type="ECO:0000313" key="3">
    <source>
        <dbReference type="EMBL" id="EGW09197.1"/>
    </source>
</evidence>
<dbReference type="CDD" id="cd20379">
    <property type="entry name" value="Tudor_dTUD-like"/>
    <property type="match status" value="1"/>
</dbReference>
<evidence type="ECO:0000256" key="1">
    <source>
        <dbReference type="SAM" id="MobiDB-lite"/>
    </source>
</evidence>
<sequence>MELVKKLYGMIPRRHLYPSRFFAAMVLVIWLLQDQKKVSGRRNLGMTALRIPVAARYSADGSWYRAKILVKEKEKEEQKKQQEKEEKDEKKKGEDEDKDPPCGPGNCNGKIVALLQRLKPEIKDVIEQLNLIM</sequence>
<dbReference type="Proteomes" id="UP000001075">
    <property type="component" value="Unassembled WGS sequence"/>
</dbReference>
<feature type="compositionally biased region" description="Basic and acidic residues" evidence="1">
    <location>
        <begin position="73"/>
        <end position="95"/>
    </location>
</feature>
<keyword evidence="2" id="KW-0812">Transmembrane</keyword>
<keyword evidence="3" id="KW-0647">Proteasome</keyword>
<gene>
    <name evidence="3" type="ORF">I79_007551</name>
</gene>
<dbReference type="Gene3D" id="2.30.30.140">
    <property type="match status" value="1"/>
</dbReference>
<evidence type="ECO:0000313" key="4">
    <source>
        <dbReference type="Proteomes" id="UP000001075"/>
    </source>
</evidence>
<dbReference type="GO" id="GO:0008537">
    <property type="term" value="C:proteasome activator complex"/>
    <property type="evidence" value="ECO:0007669"/>
    <property type="project" value="InterPro"/>
</dbReference>
<dbReference type="EMBL" id="JH000256">
    <property type="protein sequence ID" value="EGW09197.1"/>
    <property type="molecule type" value="Genomic_DNA"/>
</dbReference>
<feature type="transmembrane region" description="Helical" evidence="2">
    <location>
        <begin position="15"/>
        <end position="32"/>
    </location>
</feature>
<reference evidence="4" key="1">
    <citation type="journal article" date="2011" name="Nat. Biotechnol.">
        <title>The genomic sequence of the Chinese hamster ovary (CHO)-K1 cell line.</title>
        <authorList>
            <person name="Xu X."/>
            <person name="Nagarajan H."/>
            <person name="Lewis N.E."/>
            <person name="Pan S."/>
            <person name="Cai Z."/>
            <person name="Liu X."/>
            <person name="Chen W."/>
            <person name="Xie M."/>
            <person name="Wang W."/>
            <person name="Hammond S."/>
            <person name="Andersen M.R."/>
            <person name="Neff N."/>
            <person name="Passarelli B."/>
            <person name="Koh W."/>
            <person name="Fan H.C."/>
            <person name="Wang J."/>
            <person name="Gui Y."/>
            <person name="Lee K.H."/>
            <person name="Betenbaugh M.J."/>
            <person name="Quake S.R."/>
            <person name="Famili I."/>
            <person name="Palsson B.O."/>
            <person name="Wang J."/>
        </authorList>
    </citation>
    <scope>NUCLEOTIDE SEQUENCE [LARGE SCALE GENOMIC DNA]</scope>
    <source>
        <strain evidence="4">CHO K1 cell line</strain>
    </source>
</reference>
<dbReference type="InterPro" id="IPR036252">
    <property type="entry name" value="Proteasome_activ_sf"/>
</dbReference>
<accession>G3HAU2</accession>
<protein>
    <submittedName>
        <fullName evidence="3">Proteasome activator complex subunit 1</fullName>
    </submittedName>
</protein>
<dbReference type="STRING" id="10029.G3HAU2"/>
<keyword evidence="2" id="KW-0472">Membrane</keyword>
<feature type="region of interest" description="Disordered" evidence="1">
    <location>
        <begin position="73"/>
        <end position="107"/>
    </location>
</feature>
<name>G3HAU2_CRIGR</name>
<keyword evidence="2" id="KW-1133">Transmembrane helix</keyword>
<evidence type="ECO:0000256" key="2">
    <source>
        <dbReference type="SAM" id="Phobius"/>
    </source>
</evidence>
<dbReference type="SUPFAM" id="SSF47216">
    <property type="entry name" value="Proteasome activator"/>
    <property type="match status" value="1"/>
</dbReference>
<dbReference type="AlphaFoldDB" id="G3HAU2"/>
<dbReference type="InParanoid" id="G3HAU2"/>
<organism evidence="3 4">
    <name type="scientific">Cricetulus griseus</name>
    <name type="common">Chinese hamster</name>
    <name type="synonym">Cricetulus barabensis griseus</name>
    <dbReference type="NCBI Taxonomy" id="10029"/>
    <lineage>
        <taxon>Eukaryota</taxon>
        <taxon>Metazoa</taxon>
        <taxon>Chordata</taxon>
        <taxon>Craniata</taxon>
        <taxon>Vertebrata</taxon>
        <taxon>Euteleostomi</taxon>
        <taxon>Mammalia</taxon>
        <taxon>Eutheria</taxon>
        <taxon>Euarchontoglires</taxon>
        <taxon>Glires</taxon>
        <taxon>Rodentia</taxon>
        <taxon>Myomorpha</taxon>
        <taxon>Muroidea</taxon>
        <taxon>Cricetidae</taxon>
        <taxon>Cricetinae</taxon>
        <taxon>Cricetulus</taxon>
    </lineage>
</organism>
<proteinExistence type="predicted"/>